<dbReference type="EMBL" id="QQWC01000002">
    <property type="protein sequence ID" value="REJ43335.1"/>
    <property type="molecule type" value="Genomic_DNA"/>
</dbReference>
<dbReference type="GO" id="GO:0008237">
    <property type="term" value="F:metallopeptidase activity"/>
    <property type="evidence" value="ECO:0007669"/>
    <property type="project" value="UniProtKB-KW"/>
</dbReference>
<keyword evidence="2" id="KW-0812">Transmembrane</keyword>
<accession>A0A3E0L7F2</accession>
<comment type="caution">
    <text evidence="4">The sequence shown here is derived from an EMBL/GenBank/DDBJ whole genome shotgun (WGS) entry which is preliminary data.</text>
</comment>
<dbReference type="PANTHER" id="PTHR10410">
    <property type="entry name" value="EUKARYOTIC TRANSLATION INITIATION FACTOR 3 -RELATED"/>
    <property type="match status" value="1"/>
</dbReference>
<evidence type="ECO:0000313" key="4">
    <source>
        <dbReference type="EMBL" id="REJ43335.1"/>
    </source>
</evidence>
<keyword evidence="1" id="KW-0378">Hydrolase</keyword>
<evidence type="ECO:0000259" key="3">
    <source>
        <dbReference type="PROSITE" id="PS50249"/>
    </source>
</evidence>
<evidence type="ECO:0000313" key="5">
    <source>
        <dbReference type="Proteomes" id="UP000256873"/>
    </source>
</evidence>
<dbReference type="Proteomes" id="UP000256873">
    <property type="component" value="Unassembled WGS sequence"/>
</dbReference>
<keyword evidence="1" id="KW-0645">Protease</keyword>
<dbReference type="SUPFAM" id="SSF102712">
    <property type="entry name" value="JAB1/MPN domain"/>
    <property type="match status" value="1"/>
</dbReference>
<evidence type="ECO:0000256" key="2">
    <source>
        <dbReference type="SAM" id="Phobius"/>
    </source>
</evidence>
<dbReference type="PROSITE" id="PS50249">
    <property type="entry name" value="MPN"/>
    <property type="match status" value="1"/>
</dbReference>
<feature type="transmembrane region" description="Helical" evidence="2">
    <location>
        <begin position="254"/>
        <end position="277"/>
    </location>
</feature>
<reference evidence="4 5" key="1">
    <citation type="submission" date="2017-10" db="EMBL/GenBank/DDBJ databases">
        <title>A large-scale comparative metagenomic study reveals the eutrophication-driven functional interactions in six Microcystis-epibionts communities.</title>
        <authorList>
            <person name="Li Q."/>
            <person name="Lin F."/>
        </authorList>
    </citation>
    <scope>NUCLEOTIDE SEQUENCE [LARGE SCALE GENOMIC DNA]</scope>
    <source>
        <strain evidence="4">TF09</strain>
    </source>
</reference>
<feature type="domain" description="MPN" evidence="3">
    <location>
        <begin position="47"/>
        <end position="193"/>
    </location>
</feature>
<dbReference type="Pfam" id="PF01398">
    <property type="entry name" value="JAB"/>
    <property type="match status" value="1"/>
</dbReference>
<dbReference type="InterPro" id="IPR000555">
    <property type="entry name" value="JAMM/MPN+_dom"/>
</dbReference>
<protein>
    <recommendedName>
        <fullName evidence="3">MPN domain-containing protein</fullName>
    </recommendedName>
</protein>
<gene>
    <name evidence="4" type="ORF">DWQ54_10950</name>
</gene>
<keyword evidence="1" id="KW-0482">Metalloprotease</keyword>
<sequence>MSNREEINIVWQESDDVYKPIPKNLRDFMAQKGIYLQPEESESVYGVYINADALRNLKAHLKSNLRVEQGGILFGNAYEDTELGIYVDITAAVAAPATVGTGAHLDFTPNSWTGIMDYAKAQHPDDNIVGWYHSHPNLSAFMSGTDMNTQQAFFYHPWCLSIVYDPCREDMKFFLGRTAQQIKPKIYGNVGANLRKEREARALDRPDSDNYYRRSDYHERKRNDNVNISSENLAITWQDGSPKNRRIPRKKIDIIQFLMFLGIVVIVLLLLANLLGLGNIFNSQQHNSPFEFYIEEMSSKDFQNLRELSDSHPEYLKSSVLKSGDKLGSGGRVKLLVAKPSQKQSIQSVNLKYQEIDLSRKMDNVDARSIFDPHFDTYFQGKNIQDRSIPISVGENADKGFIFFMYSYNSNPNQEDLGKSGESVDSVIYIPNRIEYLTKNTSHLQRIREGLKESGRGYYE</sequence>
<name>A0A3E0L7F2_9CHRO</name>
<keyword evidence="2" id="KW-1133">Transmembrane helix</keyword>
<dbReference type="InterPro" id="IPR050242">
    <property type="entry name" value="JAMM_MPN+_peptidase_M67A"/>
</dbReference>
<dbReference type="InterPro" id="IPR037518">
    <property type="entry name" value="MPN"/>
</dbReference>
<dbReference type="SMART" id="SM00232">
    <property type="entry name" value="JAB_MPN"/>
    <property type="match status" value="1"/>
</dbReference>
<evidence type="ECO:0000256" key="1">
    <source>
        <dbReference type="ARBA" id="ARBA00023049"/>
    </source>
</evidence>
<keyword evidence="2" id="KW-0472">Membrane</keyword>
<organism evidence="4 5">
    <name type="scientific">Microcystis flos-aquae TF09</name>
    <dbReference type="NCBI Taxonomy" id="2060473"/>
    <lineage>
        <taxon>Bacteria</taxon>
        <taxon>Bacillati</taxon>
        <taxon>Cyanobacteriota</taxon>
        <taxon>Cyanophyceae</taxon>
        <taxon>Oscillatoriophycideae</taxon>
        <taxon>Chroococcales</taxon>
        <taxon>Microcystaceae</taxon>
        <taxon>Microcystis</taxon>
    </lineage>
</organism>
<dbReference type="Gene3D" id="3.40.140.10">
    <property type="entry name" value="Cytidine Deaminase, domain 2"/>
    <property type="match status" value="1"/>
</dbReference>
<dbReference type="AlphaFoldDB" id="A0A3E0L7F2"/>
<proteinExistence type="predicted"/>